<evidence type="ECO:0000256" key="1">
    <source>
        <dbReference type="ARBA" id="ARBA00001961"/>
    </source>
</evidence>
<evidence type="ECO:0000256" key="4">
    <source>
        <dbReference type="ARBA" id="ARBA00022964"/>
    </source>
</evidence>
<feature type="region of interest" description="Disordered" evidence="7">
    <location>
        <begin position="1177"/>
        <end position="1207"/>
    </location>
</feature>
<dbReference type="CDD" id="cd09272">
    <property type="entry name" value="RNase_HI_RT_Ty1"/>
    <property type="match status" value="1"/>
</dbReference>
<protein>
    <submittedName>
        <fullName evidence="11">Putative PKHD-type hydroxylase</fullName>
    </submittedName>
</protein>
<dbReference type="PROSITE" id="PS51471">
    <property type="entry name" value="FE2OG_OXY"/>
    <property type="match status" value="1"/>
</dbReference>
<dbReference type="SMART" id="SM00702">
    <property type="entry name" value="P4Hc"/>
    <property type="match status" value="1"/>
</dbReference>
<dbReference type="GO" id="GO:0016705">
    <property type="term" value="F:oxidoreductase activity, acting on paired donors, with incorporation or reduction of molecular oxygen"/>
    <property type="evidence" value="ECO:0007669"/>
    <property type="project" value="InterPro"/>
</dbReference>
<evidence type="ECO:0000313" key="11">
    <source>
        <dbReference type="EMBL" id="OLQ12553.1"/>
    </source>
</evidence>
<accession>A0A1Q9EYV7</accession>
<keyword evidence="12" id="KW-1185">Reference proteome</keyword>
<keyword evidence="6" id="KW-0408">Iron</keyword>
<dbReference type="PANTHER" id="PTHR24014:SF4">
    <property type="entry name" value="2-OXOGLUTARATE AND IRON-DEPENDENT OXYGENASE DOMAIN-CONTAINING PROTEIN 2"/>
    <property type="match status" value="1"/>
</dbReference>
<dbReference type="SUPFAM" id="SSF56672">
    <property type="entry name" value="DNA/RNA polymerases"/>
    <property type="match status" value="1"/>
</dbReference>
<feature type="domain" description="Integrase catalytic" evidence="9">
    <location>
        <begin position="1182"/>
        <end position="1349"/>
    </location>
</feature>
<dbReference type="GO" id="GO:0003676">
    <property type="term" value="F:nucleic acid binding"/>
    <property type="evidence" value="ECO:0007669"/>
    <property type="project" value="InterPro"/>
</dbReference>
<dbReference type="InterPro" id="IPR013103">
    <property type="entry name" value="RVT_2"/>
</dbReference>
<keyword evidence="3" id="KW-0847">Vitamin C</keyword>
<keyword evidence="2" id="KW-0479">Metal-binding</keyword>
<evidence type="ECO:0000256" key="3">
    <source>
        <dbReference type="ARBA" id="ARBA00022896"/>
    </source>
</evidence>
<evidence type="ECO:0000256" key="7">
    <source>
        <dbReference type="SAM" id="MobiDB-lite"/>
    </source>
</evidence>
<evidence type="ECO:0000256" key="2">
    <source>
        <dbReference type="ARBA" id="ARBA00022723"/>
    </source>
</evidence>
<feature type="region of interest" description="Disordered" evidence="7">
    <location>
        <begin position="1677"/>
        <end position="1704"/>
    </location>
</feature>
<keyword evidence="5" id="KW-0560">Oxidoreductase</keyword>
<dbReference type="PANTHER" id="PTHR24014">
    <property type="entry name" value="2-OXOGLUTARATE AND IRON-DEPENDENT OXYGENASE DOMAIN-CONTAINING PROTEIN 2"/>
    <property type="match status" value="1"/>
</dbReference>
<comment type="cofactor">
    <cofactor evidence="1">
        <name>L-ascorbate</name>
        <dbReference type="ChEBI" id="CHEBI:38290"/>
    </cofactor>
</comment>
<dbReference type="GO" id="GO:0015074">
    <property type="term" value="P:DNA integration"/>
    <property type="evidence" value="ECO:0007669"/>
    <property type="project" value="InterPro"/>
</dbReference>
<proteinExistence type="predicted"/>
<keyword evidence="4" id="KW-0223">Dioxygenase</keyword>
<dbReference type="InterPro" id="IPR036397">
    <property type="entry name" value="RNaseH_sf"/>
</dbReference>
<dbReference type="OrthoDB" id="413361at2759"/>
<dbReference type="GO" id="GO:0031418">
    <property type="term" value="F:L-ascorbic acid binding"/>
    <property type="evidence" value="ECO:0007669"/>
    <property type="project" value="UniProtKB-KW"/>
</dbReference>
<dbReference type="InterPro" id="IPR043502">
    <property type="entry name" value="DNA/RNA_pol_sf"/>
</dbReference>
<evidence type="ECO:0000313" key="12">
    <source>
        <dbReference type="Proteomes" id="UP000186817"/>
    </source>
</evidence>
<evidence type="ECO:0000256" key="5">
    <source>
        <dbReference type="ARBA" id="ARBA00023002"/>
    </source>
</evidence>
<evidence type="ECO:0000259" key="10">
    <source>
        <dbReference type="PROSITE" id="PS51471"/>
    </source>
</evidence>
<dbReference type="Gene3D" id="3.30.420.10">
    <property type="entry name" value="Ribonuclease H-like superfamily/Ribonuclease H"/>
    <property type="match status" value="1"/>
</dbReference>
<feature type="region of interest" description="Disordered" evidence="7">
    <location>
        <begin position="409"/>
        <end position="439"/>
    </location>
</feature>
<evidence type="ECO:0000259" key="9">
    <source>
        <dbReference type="PROSITE" id="PS50994"/>
    </source>
</evidence>
<sequence length="2464" mass="274423">MGHGPGPDLQLCIAGEEGDEAYGVPWRVNIRFDPELWPGKLPLVRFRGVFHHAFTDENNAMLMPFYRDKVPEKLVRSVNVNRKLSSERLDIVRKYASQALHPDLFAGRWRDEWLAEGFRKAIHQQDASAWKSMLTEHVPGQVYSFQMVTEEFCDMFLEEVFNFYKSGLPARRPNSMNAYGIILNDIGLEPLIDELQQQLQPLGELLFPGPGSCWECCSHSEHQTTNWFLVRYRSGEDLGLDMHTDDSDVTMNLCLGLEFAGAGLQFCGMVGATDHRKHCYTYYHKKGTCVIHLGRRRHGADDITSGERLNLILWNHSSTYRASDESENPDYLIEEGPPDAVCVSYTHDRDFGHFKVMSAQDATAVVNGVAAGERRVGQGSVVNMATEQDQGCSGAERHEDGLVGREEAVRRAENSDEGGGVDPRPSVQTAQEGDTGVAAGAQPGVDAIGFFSLRSQTAAQIGSQWPAATVELAEQRGDAEAIEGGYSWNWSRSVRDQWLLVVFNSNPNFQKYPSKFPYDNMQLLMYLSPEILNHEKCKIIEGTHGVGCGMELQGSESSVIEALAQSMRQLQELQLRSLQKEVPLCKYFLKPAGCRRGATTANFDEGGVYALVDSGATHPLRRAEDDSEWQRGSPVMVNLAGGETVELKMNPAGTLLVPPTALGGGTPATAPIVPLGSLVEMLGYRLEWVGSRCRLYGKDGEVITLRVRNGCPEITEQQALSLISRIEDRKLEKLKSLTEVTRERVREAFLAMNEAPFFDGVPQQALQGLVEAAPCTNGWDALKGLVHLNRRTRKRLWESSQWVLHLYAGKRPNDEILFLERQGFVVLELDIQRGKSHDVNNPLVWRALEWAARHGRIASIIGGPPQNSFMLRRCMSPGPEALRSEDFPYGGWDGQAAAEVEYVNKHTGYFAKMIFLHALATAGRCKFSPGPGDVREVGFLLEQPRDPRGYLLFSDPLYQDSSSFWRTPMWFHYAEEAGLTTYTFDMSSLGKKLARHTTIGTNLPLRHLDGLRGRVQLDPLPPEAAPPSVWTREFSENVAIAVRAQRLSPKMLKMSTDQWREHVRRGHLPYRSDCLTCVMAGATGRRHARVEHPSCFTMSADVSGPLKVPGLDADARGAFPRPHKYLFVAKVRIPKTFVDDGRATFIEYDPGELEDEGPKDESAFDFSCDEHLGDEAGAPIGEDAVPEEGEQEAGASSKKDPNRYEDDLDMTGPDLVNLVFATAIQDNKSSTVLEAIQDVILYCSALSIPVLRFHCDRGMEFYAKATRQWLKYHGIRFTTSEGGLHQQNGVVENAVKYVKQRARTLLHGAKLPQRLWPQAVAAAAATQRATALGYETKLAAPFGAKVLVRKREYGGSAEPGKPDDLAPRWVEGCYLGLSDTVRRGHLIYVVDKDTEKFIHTVHVRTDFTEPEIVDVLEADLPEPPSRRMRSKAAGSGDVVAVSKVQTVVSDDDLRTQAEALKSSWSQEEAENLCVQIALMLGPNEKVFGAFRHGGAVGLTKATYDRTWVADFLVKTFITKCPDAEFTSLYVSVNSQKDLHIDSNNMMGKNNYLYPVAIPRRGGDLWVELSDGDVVRGKITAMEDGRGVPHYGCILPLEQGRITVLDPHRRHAVLPWKGLRIVLVAYTPGMIRKLKGSDREVLSRLGFPIPPEDEDMFQEVAIRALSASAVELNNFTKEVEEEPRWDQEIGDRGGGSRSSSSDEEKINEDFVMLAPEEEVEHWDMFLPLEQGDPDLVPKARIASSRETVNMCKVEVTYTHNIGNLLSSLSSPLAIVHTVEPKEVQDNFNSWLPAVKKEMSSFDHAVTKRSTRDPQVAEDIRTGRAKVVPMKIVYTVKPPSEGSSEWFRRKARIVACGNMMAASGEDNYAAAAPAEVVRSSLAISSRRGWNAGVIDITSAFLQTPLSEVDCRFRVFGQPPRALIREGLCEEHELWEFTHAVYGLRESPKWWGEFRDTTLANLVVELEGRRVTLVRCRVESSWWKLVEESAVIGVIVIYVDDILICSTNSVIAAVASAIKELWSTSPLVMASEGAIKFLGLEIEKIEGGFAVSQADYIAELLRIHSVKGTQRDLIPVSRENASFIAMEEEAVFSEAELREAQQYAGEILWLSQRSRPDISYAASLISSLTTKAPRRASSITRKCLGFLQRTADHRLHLVSRSQELVSWTDASFAPEGARSHTGWLITAGEAPLSWRSSRQGSVTLSTAEAELVASVEGALALCSLWALWKEVEEEEMKLILKTDSTSSMAIQHGSGSWRTRHLRIKAAWIAEKVERSEITIEHCAGEVQIADALTKPLASARLQQLSMMMGLLCKETYVQEESDSGYLKRDKGLSKILVALILLSQAITPAQAMDVGGIVMSHQPLSVDHGMVMWFVFGLVALLWTLAWEMLKYAGWQLYFTASPGAESRRLRRLQRIRDHTAVAIQHELEYPAGKEHFRGRGWCPRRKLEYKGFTPDCDEEVAAPRS</sequence>
<dbReference type="PROSITE" id="PS50994">
    <property type="entry name" value="INTEGRASE"/>
    <property type="match status" value="1"/>
</dbReference>
<name>A0A1Q9EYV7_SYMMI</name>
<dbReference type="GO" id="GO:0005506">
    <property type="term" value="F:iron ion binding"/>
    <property type="evidence" value="ECO:0007669"/>
    <property type="project" value="InterPro"/>
</dbReference>
<dbReference type="Pfam" id="PF07727">
    <property type="entry name" value="RVT_2"/>
    <property type="match status" value="1"/>
</dbReference>
<dbReference type="InterPro" id="IPR012337">
    <property type="entry name" value="RNaseH-like_sf"/>
</dbReference>
<evidence type="ECO:0000256" key="8">
    <source>
        <dbReference type="SAM" id="Phobius"/>
    </source>
</evidence>
<keyword evidence="8" id="KW-1133">Transmembrane helix</keyword>
<dbReference type="Proteomes" id="UP000186817">
    <property type="component" value="Unassembled WGS sequence"/>
</dbReference>
<reference evidence="11 12" key="1">
    <citation type="submission" date="2016-02" db="EMBL/GenBank/DDBJ databases">
        <title>Genome analysis of coral dinoflagellate symbionts highlights evolutionary adaptations to a symbiotic lifestyle.</title>
        <authorList>
            <person name="Aranda M."/>
            <person name="Li Y."/>
            <person name="Liew Y.J."/>
            <person name="Baumgarten S."/>
            <person name="Simakov O."/>
            <person name="Wilson M."/>
            <person name="Piel J."/>
            <person name="Ashoor H."/>
            <person name="Bougouffa S."/>
            <person name="Bajic V.B."/>
            <person name="Ryu T."/>
            <person name="Ravasi T."/>
            <person name="Bayer T."/>
            <person name="Micklem G."/>
            <person name="Kim H."/>
            <person name="Bhak J."/>
            <person name="Lajeunesse T.C."/>
            <person name="Voolstra C.R."/>
        </authorList>
    </citation>
    <scope>NUCLEOTIDE SEQUENCE [LARGE SCALE GENOMIC DNA]</scope>
    <source>
        <strain evidence="11 12">CCMP2467</strain>
    </source>
</reference>
<feature type="transmembrane region" description="Helical" evidence="8">
    <location>
        <begin position="2368"/>
        <end position="2388"/>
    </location>
</feature>
<comment type="caution">
    <text evidence="11">The sequence shown here is derived from an EMBL/GenBank/DDBJ whole genome shotgun (WGS) entry which is preliminary data.</text>
</comment>
<dbReference type="GO" id="GO:0051213">
    <property type="term" value="F:dioxygenase activity"/>
    <property type="evidence" value="ECO:0007669"/>
    <property type="project" value="UniProtKB-KW"/>
</dbReference>
<dbReference type="Pfam" id="PF25238">
    <property type="entry name" value="OGFOD2-like"/>
    <property type="match status" value="1"/>
</dbReference>
<organism evidence="11 12">
    <name type="scientific">Symbiodinium microadriaticum</name>
    <name type="common">Dinoflagellate</name>
    <name type="synonym">Zooxanthella microadriatica</name>
    <dbReference type="NCBI Taxonomy" id="2951"/>
    <lineage>
        <taxon>Eukaryota</taxon>
        <taxon>Sar</taxon>
        <taxon>Alveolata</taxon>
        <taxon>Dinophyceae</taxon>
        <taxon>Suessiales</taxon>
        <taxon>Symbiodiniaceae</taxon>
        <taxon>Symbiodinium</taxon>
    </lineage>
</organism>
<dbReference type="InterPro" id="IPR005123">
    <property type="entry name" value="Oxoglu/Fe-dep_dioxygenase_dom"/>
</dbReference>
<dbReference type="InterPro" id="IPR006620">
    <property type="entry name" value="Pro_4_hyd_alph"/>
</dbReference>
<gene>
    <name evidence="11" type="ORF">AK812_SmicGene3528</name>
</gene>
<feature type="compositionally biased region" description="Basic and acidic residues" evidence="7">
    <location>
        <begin position="1681"/>
        <end position="1690"/>
    </location>
</feature>
<feature type="domain" description="Fe2OG dioxygenase" evidence="10">
    <location>
        <begin position="220"/>
        <end position="317"/>
    </location>
</feature>
<keyword evidence="8" id="KW-0812">Transmembrane</keyword>
<dbReference type="EMBL" id="LSRX01000041">
    <property type="protein sequence ID" value="OLQ12553.1"/>
    <property type="molecule type" value="Genomic_DNA"/>
</dbReference>
<dbReference type="InterPro" id="IPR001584">
    <property type="entry name" value="Integrase_cat-core"/>
</dbReference>
<dbReference type="SUPFAM" id="SSF53098">
    <property type="entry name" value="Ribonuclease H-like"/>
    <property type="match status" value="1"/>
</dbReference>
<keyword evidence="8" id="KW-0472">Membrane</keyword>
<evidence type="ECO:0000256" key="6">
    <source>
        <dbReference type="ARBA" id="ARBA00023004"/>
    </source>
</evidence>